<dbReference type="SUPFAM" id="SSF55347">
    <property type="entry name" value="Glyceraldehyde-3-phosphate dehydrogenase-like, C-terminal domain"/>
    <property type="match status" value="1"/>
</dbReference>
<feature type="domain" description="Gfo/Idh/MocA-like oxidoreductase N-terminal" evidence="1">
    <location>
        <begin position="11"/>
        <end position="124"/>
    </location>
</feature>
<organism evidence="3 4">
    <name type="scientific">Candidatus Sedimenticola endophacoides</name>
    <dbReference type="NCBI Taxonomy" id="2548426"/>
    <lineage>
        <taxon>Bacteria</taxon>
        <taxon>Pseudomonadati</taxon>
        <taxon>Pseudomonadota</taxon>
        <taxon>Gammaproteobacteria</taxon>
        <taxon>Chromatiales</taxon>
        <taxon>Sedimenticolaceae</taxon>
        <taxon>Sedimenticola</taxon>
    </lineage>
</organism>
<protein>
    <submittedName>
        <fullName evidence="3">Gfo/Idh/MocA family oxidoreductase</fullName>
    </submittedName>
</protein>
<dbReference type="Proteomes" id="UP000250928">
    <property type="component" value="Unassembled WGS sequence"/>
</dbReference>
<evidence type="ECO:0000259" key="2">
    <source>
        <dbReference type="Pfam" id="PF22725"/>
    </source>
</evidence>
<dbReference type="Pfam" id="PF22725">
    <property type="entry name" value="GFO_IDH_MocA_C3"/>
    <property type="match status" value="1"/>
</dbReference>
<evidence type="ECO:0000313" key="3">
    <source>
        <dbReference type="EMBL" id="PUD98579.1"/>
    </source>
</evidence>
<dbReference type="Pfam" id="PF01408">
    <property type="entry name" value="GFO_IDH_MocA"/>
    <property type="match status" value="1"/>
</dbReference>
<dbReference type="InterPro" id="IPR055170">
    <property type="entry name" value="GFO_IDH_MocA-like_dom"/>
</dbReference>
<dbReference type="Gene3D" id="3.40.50.720">
    <property type="entry name" value="NAD(P)-binding Rossmann-like Domain"/>
    <property type="match status" value="1"/>
</dbReference>
<dbReference type="PANTHER" id="PTHR43708">
    <property type="entry name" value="CONSERVED EXPRESSED OXIDOREDUCTASE (EUROFUNG)"/>
    <property type="match status" value="1"/>
</dbReference>
<dbReference type="InterPro" id="IPR051317">
    <property type="entry name" value="Gfo/Idh/MocA_oxidoreduct"/>
</dbReference>
<evidence type="ECO:0000259" key="1">
    <source>
        <dbReference type="Pfam" id="PF01408"/>
    </source>
</evidence>
<proteinExistence type="predicted"/>
<dbReference type="PANTHER" id="PTHR43708:SF3">
    <property type="entry name" value="OXIDOREDUCTASE"/>
    <property type="match status" value="1"/>
</dbReference>
<name>A0A6N4DFG4_9GAMM</name>
<dbReference type="GO" id="GO:0000166">
    <property type="term" value="F:nucleotide binding"/>
    <property type="evidence" value="ECO:0007669"/>
    <property type="project" value="InterPro"/>
</dbReference>
<dbReference type="InterPro" id="IPR036291">
    <property type="entry name" value="NAD(P)-bd_dom_sf"/>
</dbReference>
<dbReference type="AlphaFoldDB" id="A0A6N4DFG4"/>
<sequence length="382" mass="43075">MKEMHRPRFALGFVGGGLSSAVGLTHYAASQLDGRWELAAGVFSRNAETNRATARAWHVPPERLYGSWRELIEGERGRLDAVAVLLPTPDHIEVILALLDAGIPVICEKALVSSLEDGRRIQCRFDPARHFLAVTYNYSGYPMMRELRERVRGGELGRINQIQLEMPQEGFARPPDIGGQALPPQPWRLRDQEIPTICLDLGVHLHHLAYFLTGREPVALMAEYNAYSSYPDIIDDVKMWLRYDDGMSASYWMTKTSIGTRNGLQVRIYGEQGSGEWLQLNAEELRLSYLDGTIMLLDRGSRSSVCRLPRYNRMKVGHPSGFIEAFANLYVDIADALLEWRDGGERSNPYVFGLEHAVRGLELFHRSRASARDGAWKEMGDG</sequence>
<dbReference type="InterPro" id="IPR000683">
    <property type="entry name" value="Gfo/Idh/MocA-like_OxRdtase_N"/>
</dbReference>
<dbReference type="Gene3D" id="3.30.360.10">
    <property type="entry name" value="Dihydrodipicolinate Reductase, domain 2"/>
    <property type="match status" value="1"/>
</dbReference>
<gene>
    <name evidence="3" type="ORF">C3L24_12520</name>
</gene>
<dbReference type="SUPFAM" id="SSF51735">
    <property type="entry name" value="NAD(P)-binding Rossmann-fold domains"/>
    <property type="match status" value="1"/>
</dbReference>
<evidence type="ECO:0000313" key="4">
    <source>
        <dbReference type="Proteomes" id="UP000250928"/>
    </source>
</evidence>
<reference evidence="3 4" key="1">
    <citation type="submission" date="2018-01" db="EMBL/GenBank/DDBJ databases">
        <title>Novel co-symbiosis in the lucinid bivalve Phacoides pectinatus.</title>
        <authorList>
            <person name="Lim S.J."/>
            <person name="Davis B.G."/>
            <person name="Gill D.E."/>
            <person name="Engel A.S."/>
            <person name="Anderson L.C."/>
            <person name="Campbell B.J."/>
        </authorList>
    </citation>
    <scope>NUCLEOTIDE SEQUENCE [LARGE SCALE GENOMIC DNA]</scope>
    <source>
        <strain evidence="3">N3_P5</strain>
    </source>
</reference>
<comment type="caution">
    <text evidence="3">The sequence shown here is derived from an EMBL/GenBank/DDBJ whole genome shotgun (WGS) entry which is preliminary data.</text>
</comment>
<accession>A0A6N4DFG4</accession>
<dbReference type="EMBL" id="PQCO01000299">
    <property type="protein sequence ID" value="PUD98579.1"/>
    <property type="molecule type" value="Genomic_DNA"/>
</dbReference>
<feature type="domain" description="GFO/IDH/MocA-like oxidoreductase" evidence="2">
    <location>
        <begin position="144"/>
        <end position="274"/>
    </location>
</feature>